<evidence type="ECO:0000313" key="3">
    <source>
        <dbReference type="Proteomes" id="UP000234579"/>
    </source>
</evidence>
<dbReference type="InterPro" id="IPR010982">
    <property type="entry name" value="Lambda_DNA-bd_dom_sf"/>
</dbReference>
<evidence type="ECO:0000259" key="1">
    <source>
        <dbReference type="PROSITE" id="PS50943"/>
    </source>
</evidence>
<proteinExistence type="predicted"/>
<evidence type="ECO:0000313" key="2">
    <source>
        <dbReference type="EMBL" id="PLA77076.1"/>
    </source>
</evidence>
<dbReference type="InterPro" id="IPR001387">
    <property type="entry name" value="Cro/C1-type_HTH"/>
</dbReference>
<protein>
    <submittedName>
        <fullName evidence="2">XRE family transcriptional regulator</fullName>
    </submittedName>
</protein>
<dbReference type="CDD" id="cd00093">
    <property type="entry name" value="HTH_XRE"/>
    <property type="match status" value="1"/>
</dbReference>
<dbReference type="GO" id="GO:0003677">
    <property type="term" value="F:DNA binding"/>
    <property type="evidence" value="ECO:0007669"/>
    <property type="project" value="InterPro"/>
</dbReference>
<organism evidence="2 3">
    <name type="scientific">Ligilactobacillus agilis</name>
    <dbReference type="NCBI Taxonomy" id="1601"/>
    <lineage>
        <taxon>Bacteria</taxon>
        <taxon>Bacillati</taxon>
        <taxon>Bacillota</taxon>
        <taxon>Bacilli</taxon>
        <taxon>Lactobacillales</taxon>
        <taxon>Lactobacillaceae</taxon>
        <taxon>Ligilactobacillus</taxon>
    </lineage>
</organism>
<dbReference type="Proteomes" id="UP000234579">
    <property type="component" value="Unassembled WGS sequence"/>
</dbReference>
<sequence length="76" mass="8253">MKSSSLALINLRKRLGLTQRQLAKKAGIPQSTIARIEAGSNSSIDMLTHIGKAVDMELKLSYVKAKPKQTGKGNPY</sequence>
<name>A0A2I2ACH6_9LACO</name>
<dbReference type="Pfam" id="PF01381">
    <property type="entry name" value="HTH_3"/>
    <property type="match status" value="1"/>
</dbReference>
<dbReference type="EMBL" id="PKGI01000014">
    <property type="protein sequence ID" value="PLA77076.1"/>
    <property type="molecule type" value="Genomic_DNA"/>
</dbReference>
<dbReference type="Gene3D" id="1.10.260.40">
    <property type="entry name" value="lambda repressor-like DNA-binding domains"/>
    <property type="match status" value="1"/>
</dbReference>
<dbReference type="SUPFAM" id="SSF47413">
    <property type="entry name" value="lambda repressor-like DNA-binding domains"/>
    <property type="match status" value="1"/>
</dbReference>
<dbReference type="AlphaFoldDB" id="A0A2I2ACH6"/>
<reference evidence="3" key="1">
    <citation type="submission" date="2017-12" db="EMBL/GenBank/DDBJ databases">
        <authorList>
            <person name="Christensen H."/>
        </authorList>
    </citation>
    <scope>NUCLEOTIDE SEQUENCE [LARGE SCALE GENOMIC DNA]</scope>
    <source>
        <strain evidence="3">268A</strain>
    </source>
</reference>
<dbReference type="PROSITE" id="PS50943">
    <property type="entry name" value="HTH_CROC1"/>
    <property type="match status" value="1"/>
</dbReference>
<gene>
    <name evidence="2" type="ORF">CYR79_02785</name>
</gene>
<comment type="caution">
    <text evidence="2">The sequence shown here is derived from an EMBL/GenBank/DDBJ whole genome shotgun (WGS) entry which is preliminary data.</text>
</comment>
<dbReference type="SMART" id="SM00530">
    <property type="entry name" value="HTH_XRE"/>
    <property type="match status" value="1"/>
</dbReference>
<feature type="domain" description="HTH cro/C1-type" evidence="1">
    <location>
        <begin position="8"/>
        <end position="63"/>
    </location>
</feature>
<dbReference type="RefSeq" id="WP_101811428.1">
    <property type="nucleotide sequence ID" value="NZ_PKGI01000014.1"/>
</dbReference>
<accession>A0A2I2ACH6</accession>